<name>T0Y1A6_9ZZZZ</name>
<gene>
    <name evidence="1" type="ORF">B1A_21771</name>
</gene>
<evidence type="ECO:0000313" key="1">
    <source>
        <dbReference type="EMBL" id="EQD26778.1"/>
    </source>
</evidence>
<comment type="caution">
    <text evidence="1">The sequence shown here is derived from an EMBL/GenBank/DDBJ whole genome shotgun (WGS) entry which is preliminary data.</text>
</comment>
<proteinExistence type="predicted"/>
<dbReference type="AlphaFoldDB" id="T0Y1A6"/>
<accession>T0Y1A6</accession>
<sequence length="56" mass="6407">MEKIKQTGGVLKRQNTATAHFFFANPLKNHTITNLFSTHPPIDDRIKRLRDMGDNA</sequence>
<dbReference type="EMBL" id="AUZX01016092">
    <property type="protein sequence ID" value="EQD26778.1"/>
    <property type="molecule type" value="Genomic_DNA"/>
</dbReference>
<reference evidence="1" key="1">
    <citation type="submission" date="2013-08" db="EMBL/GenBank/DDBJ databases">
        <authorList>
            <person name="Mendez C."/>
            <person name="Richter M."/>
            <person name="Ferrer M."/>
            <person name="Sanchez J."/>
        </authorList>
    </citation>
    <scope>NUCLEOTIDE SEQUENCE</scope>
</reference>
<reference evidence="1" key="2">
    <citation type="journal article" date="2014" name="ISME J.">
        <title>Microbial stratification in low pH oxic and suboxic macroscopic growths along an acid mine drainage.</title>
        <authorList>
            <person name="Mendez-Garcia C."/>
            <person name="Mesa V."/>
            <person name="Sprenger R.R."/>
            <person name="Richter M."/>
            <person name="Diez M.S."/>
            <person name="Solano J."/>
            <person name="Bargiela R."/>
            <person name="Golyshina O.V."/>
            <person name="Manteca A."/>
            <person name="Ramos J.L."/>
            <person name="Gallego J.R."/>
            <person name="Llorente I."/>
            <person name="Martins Dos Santos V.A."/>
            <person name="Jensen O.N."/>
            <person name="Pelaez A.I."/>
            <person name="Sanchez J."/>
            <person name="Ferrer M."/>
        </authorList>
    </citation>
    <scope>NUCLEOTIDE SEQUENCE</scope>
</reference>
<protein>
    <submittedName>
        <fullName evidence="1">Peptidase M48, Ste24p</fullName>
    </submittedName>
</protein>
<organism evidence="1">
    <name type="scientific">mine drainage metagenome</name>
    <dbReference type="NCBI Taxonomy" id="410659"/>
    <lineage>
        <taxon>unclassified sequences</taxon>
        <taxon>metagenomes</taxon>
        <taxon>ecological metagenomes</taxon>
    </lineage>
</organism>